<feature type="binding site" evidence="18">
    <location>
        <position position="710"/>
    </location>
    <ligand>
        <name>Zn(2+)</name>
        <dbReference type="ChEBI" id="CHEBI:29105"/>
        <label>1</label>
    </ligand>
</feature>
<feature type="domain" description="PDEase" evidence="21">
    <location>
        <begin position="593"/>
        <end position="932"/>
    </location>
</feature>
<feature type="binding site" evidence="17">
    <location>
        <position position="838"/>
    </location>
    <ligand>
        <name>AMP</name>
        <dbReference type="ChEBI" id="CHEBI:456215"/>
    </ligand>
</feature>
<evidence type="ECO:0000256" key="9">
    <source>
        <dbReference type="ARBA" id="ARBA00022725"/>
    </source>
</evidence>
<evidence type="ECO:0000256" key="1">
    <source>
        <dbReference type="ARBA" id="ARBA00001968"/>
    </source>
</evidence>
<protein>
    <recommendedName>
        <fullName evidence="5">3',5'-cyclic-AMP phosphodiesterase</fullName>
        <ecNumber evidence="5">3.1.4.53</ecNumber>
    </recommendedName>
</protein>
<sequence>MDAPLDSFYFSDEDDNLDDKLLTDDDEHADMYDIAGEKEMLEEIRRSLEEDADYPAIDYNNNSNNKSYPWYSSFFDAICGGMSSKWSVHKAKTQMHDLSTLSKNSSIPITIKKIEMKDLQVKRKKVNEPLNTPRTRRRASIYEKLKSQYLDKEFVGKGPQDIDSHLLTSSAPELIKILLVFSKDDQQMEILANISRRLGWSVSVAKDAEKAVEIFQTRGHELVIIDHRGQRAVEGDAICRAIKSSPVYHSSVIIALVKKSYFMNSEKDEIVTLDLLEKGFSRALLECSNEGILINELVGIYTSSVLPKTQLAAAHALYLALDRCHDMVHITNERNILQFLNKVTEKLLGYKTEELVGRNLGEIVHYENFALIEQQLSKGREFEGNMNCKRKNNQMITINCRIIPFCITPKKATHYIYVYDTLYLLENSGPLSPINSPLQSTQRASILSNRKSSDVKSALSEGHRRYSLQKLHSLQLEAPITKVITLLSNAITETTNPETAGQIDKVQINLFSFVFDRLSELDFFQAIEILKTTELYVPHLRDDKIYTDPVATDLVGALLSASRNPWDSRRSSADSTRLSHLRGISIASTRGPAKPFRGPQEIMELLDNSLEWSFDIFKLEILTEKRPLVFLGMNIMNMYDVPNKLDCDEKVIHNWLTLIEANYISTNSYHNSTHAADVMQAIARFMQSDRLKQILDPLDEVAALIAAATHDIDHPGRSSQFLSNSNNRLAILYNDLSILESHHAALTFKLSLSDDKVNIFKNLDRDTYKILRTNIIDMILATEMTKHFEHLARFMNVCSLRIGEDQPMEYNTENVDVTILLQPDNVMMVKRMMIKCADVSNPTRPLRSCIEWARRIAEEYFNQTDEEKKLNIPVVMPMFDRMTCSIPKSQIGFVDFIINDMIEAWDSFIDMPEMLNYMRHNYDKWKEFNDQGITTLQDIEKIQLQPDLKIIKYAEKIEQAMNIVFLCEMVGCTIIICFLEFGVLVDLEDKETLGMMTYGVLMTSIFVNVFIISFIGDRLKEESELVGESTYSIEWYRLPNAIISDLVMIIIRSSRPSRLTAGKIFDLSLQGFCDVSLQDFSCLPEFSPNDGCIRFVINPGK</sequence>
<dbReference type="CDD" id="cd00130">
    <property type="entry name" value="PAS"/>
    <property type="match status" value="1"/>
</dbReference>
<evidence type="ECO:0000256" key="18">
    <source>
        <dbReference type="PIRSR" id="PIRSR623088-3"/>
    </source>
</evidence>
<dbReference type="GO" id="GO:0016020">
    <property type="term" value="C:membrane"/>
    <property type="evidence" value="ECO:0007669"/>
    <property type="project" value="UniProtKB-SubCell"/>
</dbReference>
<keyword evidence="10" id="KW-0378">Hydrolase</keyword>
<dbReference type="CDD" id="cd00077">
    <property type="entry name" value="HDc"/>
    <property type="match status" value="1"/>
</dbReference>
<comment type="pathway">
    <text evidence="3">Purine metabolism; 3',5'-cyclic AMP degradation; AMP from 3',5'-cyclic AMP: step 1/1.</text>
</comment>
<keyword evidence="9" id="KW-0552">Olfaction</keyword>
<dbReference type="InterPro" id="IPR000014">
    <property type="entry name" value="PAS"/>
</dbReference>
<dbReference type="InterPro" id="IPR002073">
    <property type="entry name" value="PDEase_catalytic_dom"/>
</dbReference>
<keyword evidence="8 18" id="KW-0479">Metal-binding</keyword>
<dbReference type="Pfam" id="PF02949">
    <property type="entry name" value="7tm_6"/>
    <property type="match status" value="1"/>
</dbReference>
<feature type="binding site" evidence="18">
    <location>
        <position position="838"/>
    </location>
    <ligand>
        <name>Zn(2+)</name>
        <dbReference type="ChEBI" id="CHEBI:29105"/>
        <label>1</label>
    </ligand>
</feature>
<dbReference type="GO" id="GO:0046872">
    <property type="term" value="F:metal ion binding"/>
    <property type="evidence" value="ECO:0007669"/>
    <property type="project" value="UniProtKB-KW"/>
</dbReference>
<feature type="active site" description="Proton donor" evidence="16">
    <location>
        <position position="670"/>
    </location>
</feature>
<dbReference type="InterPro" id="IPR036971">
    <property type="entry name" value="PDEase_catalytic_dom_sf"/>
</dbReference>
<evidence type="ECO:0000259" key="20">
    <source>
        <dbReference type="PROSITE" id="PS50112"/>
    </source>
</evidence>
<evidence type="ECO:0000256" key="2">
    <source>
        <dbReference type="ARBA" id="ARBA00004141"/>
    </source>
</evidence>
<comment type="cofactor">
    <cofactor evidence="1">
        <name>a divalent metal cation</name>
        <dbReference type="ChEBI" id="CHEBI:60240"/>
    </cofactor>
</comment>
<dbReference type="GO" id="GO:0007165">
    <property type="term" value="P:signal transduction"/>
    <property type="evidence" value="ECO:0007669"/>
    <property type="project" value="UniProtKB-KW"/>
</dbReference>
<feature type="transmembrane region" description="Helical" evidence="19">
    <location>
        <begin position="963"/>
        <end position="985"/>
    </location>
</feature>
<dbReference type="SUPFAM" id="SSF109604">
    <property type="entry name" value="HD-domain/PDEase-like"/>
    <property type="match status" value="1"/>
</dbReference>
<dbReference type="EC" id="3.1.4.53" evidence="5"/>
<dbReference type="SUPFAM" id="SSF55785">
    <property type="entry name" value="PYP-like sensor domain (PAS domain)"/>
    <property type="match status" value="1"/>
</dbReference>
<dbReference type="AlphaFoldDB" id="A0ABD2CTJ7"/>
<dbReference type="SMART" id="SM00471">
    <property type="entry name" value="HDc"/>
    <property type="match status" value="1"/>
</dbReference>
<dbReference type="Pfam" id="PF13426">
    <property type="entry name" value="PAS_9"/>
    <property type="match status" value="1"/>
</dbReference>
<dbReference type="Pfam" id="PF23198">
    <property type="entry name" value="PDE8A_N"/>
    <property type="match status" value="1"/>
</dbReference>
<keyword evidence="13" id="KW-0114">cAMP</keyword>
<dbReference type="PANTHER" id="PTHR11347">
    <property type="entry name" value="CYCLIC NUCLEOTIDE PHOSPHODIESTERASE"/>
    <property type="match status" value="1"/>
</dbReference>
<keyword evidence="14" id="KW-0675">Receptor</keyword>
<keyword evidence="11 19" id="KW-1133">Transmembrane helix</keyword>
<evidence type="ECO:0000256" key="7">
    <source>
        <dbReference type="ARBA" id="ARBA00022692"/>
    </source>
</evidence>
<evidence type="ECO:0000256" key="6">
    <source>
        <dbReference type="ARBA" id="ARBA00022606"/>
    </source>
</evidence>
<proteinExistence type="inferred from homology"/>
<dbReference type="Gene3D" id="3.40.50.2300">
    <property type="match status" value="1"/>
</dbReference>
<dbReference type="NCBIfam" id="TIGR00229">
    <property type="entry name" value="sensory_box"/>
    <property type="match status" value="1"/>
</dbReference>
<evidence type="ECO:0000256" key="4">
    <source>
        <dbReference type="ARBA" id="ARBA00006437"/>
    </source>
</evidence>
<dbReference type="Gene3D" id="1.10.1300.10">
    <property type="entry name" value="3'5'-cyclic nucleotide phosphodiesterase, catalytic domain"/>
    <property type="match status" value="1"/>
</dbReference>
<evidence type="ECO:0000256" key="19">
    <source>
        <dbReference type="SAM" id="Phobius"/>
    </source>
</evidence>
<feature type="binding site" evidence="17">
    <location>
        <position position="890"/>
    </location>
    <ligand>
        <name>AMP</name>
        <dbReference type="ChEBI" id="CHEBI:456215"/>
    </ligand>
</feature>
<accession>A0ABD2CTJ7</accession>
<evidence type="ECO:0000256" key="10">
    <source>
        <dbReference type="ARBA" id="ARBA00022801"/>
    </source>
</evidence>
<evidence type="ECO:0000256" key="12">
    <source>
        <dbReference type="ARBA" id="ARBA00023136"/>
    </source>
</evidence>
<keyword evidence="6" id="KW-0716">Sensory transduction</keyword>
<dbReference type="Proteomes" id="UP001607303">
    <property type="component" value="Unassembled WGS sequence"/>
</dbReference>
<dbReference type="EMBL" id="JAYRBN010000031">
    <property type="protein sequence ID" value="KAL2748412.1"/>
    <property type="molecule type" value="Genomic_DNA"/>
</dbReference>
<name>A0ABD2CTJ7_VESMC</name>
<dbReference type="InterPro" id="IPR003607">
    <property type="entry name" value="HD/PDEase_dom"/>
</dbReference>
<evidence type="ECO:0000256" key="16">
    <source>
        <dbReference type="PIRSR" id="PIRSR623088-1"/>
    </source>
</evidence>
<dbReference type="GO" id="GO:0007608">
    <property type="term" value="P:sensory perception of smell"/>
    <property type="evidence" value="ECO:0007669"/>
    <property type="project" value="UniProtKB-KW"/>
</dbReference>
<organism evidence="22 23">
    <name type="scientific">Vespula maculifrons</name>
    <name type="common">Eastern yellow jacket</name>
    <name type="synonym">Wasp</name>
    <dbReference type="NCBI Taxonomy" id="7453"/>
    <lineage>
        <taxon>Eukaryota</taxon>
        <taxon>Metazoa</taxon>
        <taxon>Ecdysozoa</taxon>
        <taxon>Arthropoda</taxon>
        <taxon>Hexapoda</taxon>
        <taxon>Insecta</taxon>
        <taxon>Pterygota</taxon>
        <taxon>Neoptera</taxon>
        <taxon>Endopterygota</taxon>
        <taxon>Hymenoptera</taxon>
        <taxon>Apocrita</taxon>
        <taxon>Aculeata</taxon>
        <taxon>Vespoidea</taxon>
        <taxon>Vespidae</taxon>
        <taxon>Vespinae</taxon>
        <taxon>Vespula</taxon>
    </lineage>
</organism>
<evidence type="ECO:0000256" key="8">
    <source>
        <dbReference type="ARBA" id="ARBA00022723"/>
    </source>
</evidence>
<evidence type="ECO:0000259" key="21">
    <source>
        <dbReference type="PROSITE" id="PS51845"/>
    </source>
</evidence>
<dbReference type="InterPro" id="IPR004117">
    <property type="entry name" value="7tm6_olfct_rcpt"/>
</dbReference>
<dbReference type="Gene3D" id="3.30.450.20">
    <property type="entry name" value="PAS domain"/>
    <property type="match status" value="1"/>
</dbReference>
<dbReference type="Pfam" id="PF00233">
    <property type="entry name" value="PDEase_I"/>
    <property type="match status" value="1"/>
</dbReference>
<evidence type="ECO:0000256" key="5">
    <source>
        <dbReference type="ARBA" id="ARBA00012276"/>
    </source>
</evidence>
<reference evidence="22 23" key="1">
    <citation type="journal article" date="2024" name="Ann. Entomol. Soc. Am.">
        <title>Genomic analyses of the southern and eastern yellowjacket wasps (Hymenoptera: Vespidae) reveal evolutionary signatures of social life.</title>
        <authorList>
            <person name="Catto M.A."/>
            <person name="Caine P.B."/>
            <person name="Orr S.E."/>
            <person name="Hunt B.G."/>
            <person name="Goodisman M.A.D."/>
        </authorList>
    </citation>
    <scope>NUCLEOTIDE SEQUENCE [LARGE SCALE GENOMIC DNA]</scope>
    <source>
        <strain evidence="22">232</strain>
        <tissue evidence="22">Head and thorax</tissue>
    </source>
</reference>
<keyword evidence="7 19" id="KW-0812">Transmembrane</keyword>
<feature type="domain" description="PAS" evidence="20">
    <location>
        <begin position="313"/>
        <end position="383"/>
    </location>
</feature>
<dbReference type="InterPro" id="IPR023088">
    <property type="entry name" value="PDEase"/>
</dbReference>
<dbReference type="FunFam" id="1.10.1300.10:FF:000002">
    <property type="entry name" value="Phosphodiesterase"/>
    <property type="match status" value="1"/>
</dbReference>
<dbReference type="GO" id="GO:0004115">
    <property type="term" value="F:3',5'-cyclic-AMP phosphodiesterase activity"/>
    <property type="evidence" value="ECO:0007669"/>
    <property type="project" value="UniProtKB-EC"/>
</dbReference>
<feature type="binding site" evidence="18">
    <location>
        <position position="711"/>
    </location>
    <ligand>
        <name>Zn(2+)</name>
        <dbReference type="ChEBI" id="CHEBI:29105"/>
        <label>2</label>
    </ligand>
</feature>
<dbReference type="PROSITE" id="PS51845">
    <property type="entry name" value="PDEASE_I_2"/>
    <property type="match status" value="1"/>
</dbReference>
<comment type="similarity">
    <text evidence="4">Belongs to the cyclic nucleotide phosphodiesterase family. PDE8 subfamily.</text>
</comment>
<comment type="caution">
    <text evidence="22">The sequence shown here is derived from an EMBL/GenBank/DDBJ whole genome shotgun (WGS) entry which is preliminary data.</text>
</comment>
<evidence type="ECO:0000256" key="13">
    <source>
        <dbReference type="ARBA" id="ARBA00023149"/>
    </source>
</evidence>
<gene>
    <name evidence="22" type="ORF">V1477_003055</name>
</gene>
<evidence type="ECO:0000256" key="17">
    <source>
        <dbReference type="PIRSR" id="PIRSR623088-2"/>
    </source>
</evidence>
<feature type="binding site" evidence="17">
    <location>
        <begin position="670"/>
        <end position="674"/>
    </location>
    <ligand>
        <name>AMP</name>
        <dbReference type="ChEBI" id="CHEBI:456215"/>
    </ligand>
</feature>
<dbReference type="PRINTS" id="PR00387">
    <property type="entry name" value="PDIESTERASE1"/>
</dbReference>
<dbReference type="SMART" id="SM00091">
    <property type="entry name" value="PAS"/>
    <property type="match status" value="1"/>
</dbReference>
<keyword evidence="15" id="KW-0807">Transducer</keyword>
<feature type="binding site" evidence="18">
    <location>
        <position position="711"/>
    </location>
    <ligand>
        <name>Zn(2+)</name>
        <dbReference type="ChEBI" id="CHEBI:29105"/>
        <label>1</label>
    </ligand>
</feature>
<evidence type="ECO:0000313" key="23">
    <source>
        <dbReference type="Proteomes" id="UP001607303"/>
    </source>
</evidence>
<dbReference type="InterPro" id="IPR035965">
    <property type="entry name" value="PAS-like_dom_sf"/>
</dbReference>
<evidence type="ECO:0000256" key="3">
    <source>
        <dbReference type="ARBA" id="ARBA00004703"/>
    </source>
</evidence>
<feature type="transmembrane region" description="Helical" evidence="19">
    <location>
        <begin position="997"/>
        <end position="1015"/>
    </location>
</feature>
<comment type="subcellular location">
    <subcellularLocation>
        <location evidence="2">Membrane</location>
        <topology evidence="2">Multi-pass membrane protein</topology>
    </subcellularLocation>
</comment>
<evidence type="ECO:0000256" key="11">
    <source>
        <dbReference type="ARBA" id="ARBA00022989"/>
    </source>
</evidence>
<feature type="binding site" evidence="17">
    <location>
        <position position="711"/>
    </location>
    <ligand>
        <name>AMP</name>
        <dbReference type="ChEBI" id="CHEBI:456215"/>
    </ligand>
</feature>
<evidence type="ECO:0000256" key="14">
    <source>
        <dbReference type="ARBA" id="ARBA00023170"/>
    </source>
</evidence>
<keyword evidence="12 19" id="KW-0472">Membrane</keyword>
<feature type="binding site" evidence="18">
    <location>
        <position position="674"/>
    </location>
    <ligand>
        <name>Zn(2+)</name>
        <dbReference type="ChEBI" id="CHEBI:29105"/>
        <label>1</label>
    </ligand>
</feature>
<evidence type="ECO:0000313" key="22">
    <source>
        <dbReference type="EMBL" id="KAL2748412.1"/>
    </source>
</evidence>
<dbReference type="InterPro" id="IPR057304">
    <property type="entry name" value="PDE8-like_REC_N"/>
</dbReference>
<keyword evidence="23" id="KW-1185">Reference proteome</keyword>
<evidence type="ECO:0000256" key="15">
    <source>
        <dbReference type="ARBA" id="ARBA00023224"/>
    </source>
</evidence>
<dbReference type="PROSITE" id="PS50112">
    <property type="entry name" value="PAS"/>
    <property type="match status" value="1"/>
</dbReference>